<dbReference type="PANTHER" id="PTHR31435">
    <property type="entry name" value="PROTEIN NATD1"/>
    <property type="match status" value="1"/>
</dbReference>
<dbReference type="KEGG" id="vhy:G7082_03995"/>
<evidence type="ECO:0000313" key="3">
    <source>
        <dbReference type="EMBL" id="QIL47760.1"/>
    </source>
</evidence>
<evidence type="ECO:0000259" key="1">
    <source>
        <dbReference type="PROSITE" id="PS51186"/>
    </source>
</evidence>
<name>A0A6G8ARZ2_9ENTE</name>
<feature type="domain" description="N-acetyltransferase" evidence="2">
    <location>
        <begin position="1"/>
        <end position="88"/>
    </location>
</feature>
<evidence type="ECO:0000259" key="2">
    <source>
        <dbReference type="PROSITE" id="PS51729"/>
    </source>
</evidence>
<dbReference type="PROSITE" id="PS51729">
    <property type="entry name" value="GNAT_YJDJ"/>
    <property type="match status" value="1"/>
</dbReference>
<evidence type="ECO:0000313" key="4">
    <source>
        <dbReference type="Proteomes" id="UP000501747"/>
    </source>
</evidence>
<dbReference type="InterPro" id="IPR045057">
    <property type="entry name" value="Gcn5-rel_NAT"/>
</dbReference>
<dbReference type="InterPro" id="IPR016181">
    <property type="entry name" value="Acyl_CoA_acyltransferase"/>
</dbReference>
<dbReference type="Pfam" id="PF14542">
    <property type="entry name" value="Acetyltransf_CG"/>
    <property type="match status" value="1"/>
</dbReference>
<dbReference type="InterPro" id="IPR031165">
    <property type="entry name" value="GNAT_YJDJ"/>
</dbReference>
<feature type="domain" description="N-acetyltransferase" evidence="1">
    <location>
        <begin position="1"/>
        <end position="89"/>
    </location>
</feature>
<dbReference type="RefSeq" id="WP_166033932.1">
    <property type="nucleotide sequence ID" value="NZ_CP049887.1"/>
</dbReference>
<dbReference type="AlphaFoldDB" id="A0A6G8ARZ2"/>
<proteinExistence type="predicted"/>
<dbReference type="EMBL" id="CP049887">
    <property type="protein sequence ID" value="QIL47760.1"/>
    <property type="molecule type" value="Genomic_DNA"/>
</dbReference>
<reference evidence="3 4" key="1">
    <citation type="submission" date="2020-03" db="EMBL/GenBank/DDBJ databases">
        <title>Vagococcus sp. nov., isolated from beetles.</title>
        <authorList>
            <person name="Hyun D.-W."/>
            <person name="Bae J.-W."/>
        </authorList>
    </citation>
    <scope>NUCLEOTIDE SEQUENCE [LARGE SCALE GENOMIC DNA]</scope>
    <source>
        <strain evidence="3 4">HDW17B</strain>
    </source>
</reference>
<keyword evidence="3" id="KW-0808">Transferase</keyword>
<dbReference type="CDD" id="cd04301">
    <property type="entry name" value="NAT_SF"/>
    <property type="match status" value="1"/>
</dbReference>
<accession>A0A6G8ARZ2</accession>
<gene>
    <name evidence="3" type="ORF">G7082_03995</name>
</gene>
<protein>
    <submittedName>
        <fullName evidence="3">N-acetyltransferase</fullName>
    </submittedName>
</protein>
<dbReference type="PROSITE" id="PS51186">
    <property type="entry name" value="GNAT"/>
    <property type="match status" value="1"/>
</dbReference>
<sequence length="89" mass="10482">MFQEENGRFYLNEDGKMVAEITWETVMDDVIEVNHTFVDPSQRGKGLAEKLVLEIIKKARNENIKIIPTCSYVVKYFETHLEYQDLLKK</sequence>
<keyword evidence="4" id="KW-1185">Reference proteome</keyword>
<organism evidence="3 4">
    <name type="scientific">Vagococcus hydrophili</name>
    <dbReference type="NCBI Taxonomy" id="2714947"/>
    <lineage>
        <taxon>Bacteria</taxon>
        <taxon>Bacillati</taxon>
        <taxon>Bacillota</taxon>
        <taxon>Bacilli</taxon>
        <taxon>Lactobacillales</taxon>
        <taxon>Enterococcaceae</taxon>
        <taxon>Vagococcus</taxon>
    </lineage>
</organism>
<dbReference type="GO" id="GO:0016747">
    <property type="term" value="F:acyltransferase activity, transferring groups other than amino-acyl groups"/>
    <property type="evidence" value="ECO:0007669"/>
    <property type="project" value="InterPro"/>
</dbReference>
<dbReference type="Gene3D" id="3.40.630.30">
    <property type="match status" value="1"/>
</dbReference>
<dbReference type="SUPFAM" id="SSF55729">
    <property type="entry name" value="Acyl-CoA N-acyltransferases (Nat)"/>
    <property type="match status" value="1"/>
</dbReference>
<dbReference type="Proteomes" id="UP000501747">
    <property type="component" value="Chromosome"/>
</dbReference>
<dbReference type="InterPro" id="IPR000182">
    <property type="entry name" value="GNAT_dom"/>
</dbReference>
<dbReference type="PANTHER" id="PTHR31435:SF10">
    <property type="entry name" value="BSR4717 PROTEIN"/>
    <property type="match status" value="1"/>
</dbReference>